<dbReference type="InterPro" id="IPR014017">
    <property type="entry name" value="DNA_helicase_UvrD-like_C"/>
</dbReference>
<dbReference type="NCBIfam" id="NF008743">
    <property type="entry name" value="PRK11773.1"/>
    <property type="match status" value="1"/>
</dbReference>
<dbReference type="GO" id="GO:0005524">
    <property type="term" value="F:ATP binding"/>
    <property type="evidence" value="ECO:0007669"/>
    <property type="project" value="UniProtKB-UniRule"/>
</dbReference>
<dbReference type="GO" id="GO:0043138">
    <property type="term" value="F:3'-5' DNA helicase activity"/>
    <property type="evidence" value="ECO:0007669"/>
    <property type="project" value="UniProtKB-EC"/>
</dbReference>
<evidence type="ECO:0000313" key="16">
    <source>
        <dbReference type="Proteomes" id="UP000242301"/>
    </source>
</evidence>
<evidence type="ECO:0000256" key="1">
    <source>
        <dbReference type="ARBA" id="ARBA00009922"/>
    </source>
</evidence>
<evidence type="ECO:0000256" key="12">
    <source>
        <dbReference type="PROSITE-ProRule" id="PRU00560"/>
    </source>
</evidence>
<dbReference type="InterPro" id="IPR013986">
    <property type="entry name" value="DExx_box_DNA_helicase_dom_sf"/>
</dbReference>
<dbReference type="Proteomes" id="UP000242301">
    <property type="component" value="Unassembled WGS sequence"/>
</dbReference>
<protein>
    <recommendedName>
        <fullName evidence="9">DNA 3'-5' helicase</fullName>
        <ecNumber evidence="9">5.6.2.4</ecNumber>
    </recommendedName>
    <alternativeName>
        <fullName evidence="10">DNA 3'-5' helicase II</fullName>
    </alternativeName>
</protein>
<dbReference type="GO" id="GO:0033202">
    <property type="term" value="C:DNA helicase complex"/>
    <property type="evidence" value="ECO:0007669"/>
    <property type="project" value="TreeGrafter"/>
</dbReference>
<evidence type="ECO:0000256" key="5">
    <source>
        <dbReference type="ARBA" id="ARBA00022840"/>
    </source>
</evidence>
<dbReference type="PANTHER" id="PTHR11070:SF2">
    <property type="entry name" value="ATP-DEPENDENT DNA HELICASE SRS2"/>
    <property type="match status" value="1"/>
</dbReference>
<dbReference type="STRING" id="1715285.SOFFGTOCOR_0612"/>
<keyword evidence="2 12" id="KW-0547">Nucleotide-binding</keyword>
<evidence type="ECO:0000313" key="15">
    <source>
        <dbReference type="EMBL" id="CRK86010.1"/>
    </source>
</evidence>
<evidence type="ECO:0000256" key="2">
    <source>
        <dbReference type="ARBA" id="ARBA00022741"/>
    </source>
</evidence>
<keyword evidence="4 12" id="KW-0347">Helicase</keyword>
<dbReference type="Gene3D" id="1.10.10.160">
    <property type="match status" value="1"/>
</dbReference>
<evidence type="ECO:0000256" key="10">
    <source>
        <dbReference type="ARBA" id="ARBA00034923"/>
    </source>
</evidence>
<evidence type="ECO:0000256" key="7">
    <source>
        <dbReference type="ARBA" id="ARBA00023235"/>
    </source>
</evidence>
<comment type="similarity">
    <text evidence="1">Belongs to the helicase family. UvrD subfamily.</text>
</comment>
<feature type="domain" description="UvrD-like helicase ATP-binding" evidence="13">
    <location>
        <begin position="9"/>
        <end position="287"/>
    </location>
</feature>
<evidence type="ECO:0000259" key="14">
    <source>
        <dbReference type="PROSITE" id="PS51217"/>
    </source>
</evidence>
<evidence type="ECO:0000256" key="3">
    <source>
        <dbReference type="ARBA" id="ARBA00022801"/>
    </source>
</evidence>
<dbReference type="InterPro" id="IPR000212">
    <property type="entry name" value="DNA_helicase_UvrD/REP"/>
</dbReference>
<dbReference type="Pfam" id="PF13361">
    <property type="entry name" value="UvrD_C"/>
    <property type="match status" value="1"/>
</dbReference>
<comment type="catalytic activity">
    <reaction evidence="11">
        <text>ATP + H2O = ADP + phosphate + H(+)</text>
        <dbReference type="Rhea" id="RHEA:13065"/>
        <dbReference type="ChEBI" id="CHEBI:15377"/>
        <dbReference type="ChEBI" id="CHEBI:15378"/>
        <dbReference type="ChEBI" id="CHEBI:30616"/>
        <dbReference type="ChEBI" id="CHEBI:43474"/>
        <dbReference type="ChEBI" id="CHEBI:456216"/>
        <dbReference type="EC" id="5.6.2.4"/>
    </reaction>
</comment>
<evidence type="ECO:0000259" key="13">
    <source>
        <dbReference type="PROSITE" id="PS51198"/>
    </source>
</evidence>
<dbReference type="CDD" id="cd18807">
    <property type="entry name" value="SF1_C_UvrD"/>
    <property type="match status" value="1"/>
</dbReference>
<proteinExistence type="inferred from homology"/>
<gene>
    <name evidence="15" type="primary">uvrD</name>
    <name evidence="15" type="ORF">SOFFGTOCOR_0612</name>
</gene>
<dbReference type="EMBL" id="CVRF01000003">
    <property type="protein sequence ID" value="CRK86010.1"/>
    <property type="molecule type" value="Genomic_DNA"/>
</dbReference>
<dbReference type="GO" id="GO:0003677">
    <property type="term" value="F:DNA binding"/>
    <property type="evidence" value="ECO:0007669"/>
    <property type="project" value="UniProtKB-KW"/>
</dbReference>
<name>A0A0M6W8B8_9GAMM</name>
<dbReference type="AlphaFoldDB" id="A0A0M6W8B8"/>
<dbReference type="Pfam" id="PF21196">
    <property type="entry name" value="PcrA_UvrD_tudor"/>
    <property type="match status" value="1"/>
</dbReference>
<feature type="binding site" evidence="12">
    <location>
        <begin position="30"/>
        <end position="37"/>
    </location>
    <ligand>
        <name>ATP</name>
        <dbReference type="ChEBI" id="CHEBI:30616"/>
    </ligand>
</feature>
<dbReference type="GO" id="GO:0000725">
    <property type="term" value="P:recombinational repair"/>
    <property type="evidence" value="ECO:0007669"/>
    <property type="project" value="TreeGrafter"/>
</dbReference>
<keyword evidence="6" id="KW-0238">DNA-binding</keyword>
<organism evidence="15 16">
    <name type="scientific">Candidatus Providencia siddallii</name>
    <dbReference type="NCBI Taxonomy" id="1715285"/>
    <lineage>
        <taxon>Bacteria</taxon>
        <taxon>Pseudomonadati</taxon>
        <taxon>Pseudomonadota</taxon>
        <taxon>Gammaproteobacteria</taxon>
        <taxon>Enterobacterales</taxon>
        <taxon>Morganellaceae</taxon>
        <taxon>Providencia</taxon>
    </lineage>
</organism>
<dbReference type="GO" id="GO:0005829">
    <property type="term" value="C:cytosol"/>
    <property type="evidence" value="ECO:0007669"/>
    <property type="project" value="TreeGrafter"/>
</dbReference>
<dbReference type="EC" id="5.6.2.4" evidence="9"/>
<dbReference type="SUPFAM" id="SSF52540">
    <property type="entry name" value="P-loop containing nucleoside triphosphate hydrolases"/>
    <property type="match status" value="1"/>
</dbReference>
<evidence type="ECO:0000256" key="9">
    <source>
        <dbReference type="ARBA" id="ARBA00034808"/>
    </source>
</evidence>
<dbReference type="FunFam" id="1.10.486.10:FF:000003">
    <property type="entry name" value="ATP-dependent DNA helicase"/>
    <property type="match status" value="1"/>
</dbReference>
<feature type="domain" description="UvrD-like helicase C-terminal" evidence="14">
    <location>
        <begin position="288"/>
        <end position="564"/>
    </location>
</feature>
<evidence type="ECO:0000256" key="4">
    <source>
        <dbReference type="ARBA" id="ARBA00022806"/>
    </source>
</evidence>
<dbReference type="InterPro" id="IPR027417">
    <property type="entry name" value="P-loop_NTPase"/>
</dbReference>
<dbReference type="Pfam" id="PF00580">
    <property type="entry name" value="UvrD-helicase"/>
    <property type="match status" value="1"/>
</dbReference>
<dbReference type="InterPro" id="IPR014016">
    <property type="entry name" value="UvrD-like_ATP-bd"/>
</dbReference>
<keyword evidence="7" id="KW-0413">Isomerase</keyword>
<accession>A0A0M6W8B8</accession>
<dbReference type="PROSITE" id="PS51217">
    <property type="entry name" value="UVRD_HELICASE_CTER"/>
    <property type="match status" value="1"/>
</dbReference>
<dbReference type="PROSITE" id="PS51198">
    <property type="entry name" value="UVRD_HELICASE_ATP_BIND"/>
    <property type="match status" value="1"/>
</dbReference>
<dbReference type="Gene3D" id="1.10.486.10">
    <property type="entry name" value="PCRA, domain 4"/>
    <property type="match status" value="1"/>
</dbReference>
<keyword evidence="5 12" id="KW-0067">ATP-binding</keyword>
<dbReference type="GO" id="GO:0016887">
    <property type="term" value="F:ATP hydrolysis activity"/>
    <property type="evidence" value="ECO:0007669"/>
    <property type="project" value="RHEA"/>
</dbReference>
<sequence length="723" mass="84502">MQKSYLLKDLNDKQREVVSAPYDLNLLVLAGAGSGKTRVLVNRIAWLITVEKFSPYSIIAVTFTNKAAIEMQQRVNQLLGVIKNKILIGTFHTLSSNLLRKHYMHVNLPKDFQILDSNDQYYLVSKLLNVLNLNEKQWSPQQCIWYINNKKNNGLRPKDIQIKNNKIEETLLKVYQFYQDTCDRSGLVDFSELLLRAYELFLNKTDILQYYCNRFTNIFVDEFQDTNFVQYAWIRQLVGKTGKLMIVGDDDQSIYGWRGAQIENIKRVIDDFSDIKTILLEQNYRSTKNILKAANALISNNSIRMGKKLWTKGIDGEPIVIYCASNELDESRYIIDQLKYWNENNNSLNNCAILYRRNSQSRLLEEALIKNGIPYCIYGGKKFFDRKEIKEVLSYLRLVVNRNDDASFERVINIPARGIGETTLDIIRNLSCKHKLTLWESCEYLLREKNYFKRASVVIQRFLNLINFLEKETKNMNLHVQVNYIIKKSGLFDMYKKEKNEKGEARIENLNEFLNAALEFKRQDESTSYLQSFLSYVSLNSSNEKKIIINQDNVQLMTLHSAKGLEFQFVFIIGVEEGILPSYMSIYKDQKIEEERRLAYVGITRAMKKLIITYTESRFLYGKRVNPLPSRFIGELPIECIKKIYLTSPINNEKKYLNFNSEVYKNDFEYKVGQLVVHDKFGEGKIINLIGIGKECKLQIVFQKQGVKWLVAQYARLNYLNNK</sequence>
<keyword evidence="16" id="KW-1185">Reference proteome</keyword>
<comment type="catalytic activity">
    <reaction evidence="8">
        <text>Couples ATP hydrolysis with the unwinding of duplex DNA by translocating in the 3'-5' direction.</text>
        <dbReference type="EC" id="5.6.2.4"/>
    </reaction>
</comment>
<evidence type="ECO:0000256" key="11">
    <source>
        <dbReference type="ARBA" id="ARBA00048988"/>
    </source>
</evidence>
<evidence type="ECO:0000256" key="6">
    <source>
        <dbReference type="ARBA" id="ARBA00023125"/>
    </source>
</evidence>
<evidence type="ECO:0000256" key="8">
    <source>
        <dbReference type="ARBA" id="ARBA00034617"/>
    </source>
</evidence>
<keyword evidence="3 12" id="KW-0378">Hydrolase</keyword>
<dbReference type="PANTHER" id="PTHR11070">
    <property type="entry name" value="UVRD / RECB / PCRA DNA HELICASE FAMILY MEMBER"/>
    <property type="match status" value="1"/>
</dbReference>
<dbReference type="CDD" id="cd17932">
    <property type="entry name" value="DEXQc_UvrD"/>
    <property type="match status" value="1"/>
</dbReference>
<dbReference type="Gene3D" id="3.40.50.300">
    <property type="entry name" value="P-loop containing nucleotide triphosphate hydrolases"/>
    <property type="match status" value="2"/>
</dbReference>
<reference evidence="16" key="1">
    <citation type="submission" date="2015-05" db="EMBL/GenBank/DDBJ databases">
        <authorList>
            <person name="Manzano-Marin A."/>
        </authorList>
    </citation>
    <scope>NUCLEOTIDE SEQUENCE [LARGE SCALE GENOMIC DNA]</scope>
    <source>
        <strain evidence="16">officinalis</strain>
    </source>
</reference>